<sequence>MSGATEFGLRLEHLRADGNRVPMREVFALAKAFIDTDPAEIETMLESPDHLMRVGAVSIMDFQARSRRTPPERRRELYELYLRRHDRINTWDLVDRAAPHVVGGYLADRPRSPLYALARSQDWWERRTAIVATYFFIRNDDLGDTFAIAGLLADDPEPLVQKAVGGWVREAGKRDPDRLLAFLDVHAATMPRVALRYAVERLDTGTRQRYLARA</sequence>
<organism evidence="1 2">
    <name type="scientific">Occultella aeris</name>
    <dbReference type="NCBI Taxonomy" id="2761496"/>
    <lineage>
        <taxon>Bacteria</taxon>
        <taxon>Bacillati</taxon>
        <taxon>Actinomycetota</taxon>
        <taxon>Actinomycetes</taxon>
        <taxon>Micrococcales</taxon>
        <taxon>Ruaniaceae</taxon>
        <taxon>Occultella</taxon>
    </lineage>
</organism>
<gene>
    <name evidence="1" type="ORF">HALOF300_05044</name>
</gene>
<dbReference type="InterPro" id="IPR016024">
    <property type="entry name" value="ARM-type_fold"/>
</dbReference>
<dbReference type="EMBL" id="CACRYJ010000068">
    <property type="protein sequence ID" value="VZO40340.1"/>
    <property type="molecule type" value="Genomic_DNA"/>
</dbReference>
<dbReference type="CDD" id="cd06561">
    <property type="entry name" value="AlkD_like"/>
    <property type="match status" value="1"/>
</dbReference>
<dbReference type="InterPro" id="IPR014825">
    <property type="entry name" value="DNA_alkylation"/>
</dbReference>
<accession>A0A7M4DS96</accession>
<proteinExistence type="predicted"/>
<evidence type="ECO:0000313" key="1">
    <source>
        <dbReference type="EMBL" id="VZO40340.1"/>
    </source>
</evidence>
<dbReference type="AlphaFoldDB" id="A0A7M4DS96"/>
<dbReference type="RefSeq" id="WP_231955748.1">
    <property type="nucleotide sequence ID" value="NZ_CACRYJ010000068.1"/>
</dbReference>
<dbReference type="SUPFAM" id="SSF48371">
    <property type="entry name" value="ARM repeat"/>
    <property type="match status" value="1"/>
</dbReference>
<protein>
    <submittedName>
        <fullName evidence="1">DNA alkylation repair enzyme</fullName>
    </submittedName>
</protein>
<name>A0A7M4DS96_9MICO</name>
<dbReference type="Pfam" id="PF08713">
    <property type="entry name" value="DNA_alkylation"/>
    <property type="match status" value="1"/>
</dbReference>
<evidence type="ECO:0000313" key="2">
    <source>
        <dbReference type="Proteomes" id="UP000419743"/>
    </source>
</evidence>
<comment type="caution">
    <text evidence="1">The sequence shown here is derived from an EMBL/GenBank/DDBJ whole genome shotgun (WGS) entry which is preliminary data.</text>
</comment>
<reference evidence="1 2" key="1">
    <citation type="submission" date="2019-11" db="EMBL/GenBank/DDBJ databases">
        <authorList>
            <person name="Criscuolo A."/>
        </authorList>
    </citation>
    <scope>NUCLEOTIDE SEQUENCE [LARGE SCALE GENOMIC DNA]</scope>
    <source>
        <strain evidence="1">CIP111667</strain>
    </source>
</reference>
<dbReference type="Proteomes" id="UP000419743">
    <property type="component" value="Unassembled WGS sequence"/>
</dbReference>
<keyword evidence="2" id="KW-1185">Reference proteome</keyword>
<dbReference type="PANTHER" id="PTHR34070:SF1">
    <property type="entry name" value="DNA ALKYLATION REPAIR PROTEIN"/>
    <property type="match status" value="1"/>
</dbReference>
<dbReference type="PANTHER" id="PTHR34070">
    <property type="entry name" value="ARMADILLO-TYPE FOLD"/>
    <property type="match status" value="1"/>
</dbReference>
<dbReference type="Gene3D" id="1.25.10.90">
    <property type="match status" value="1"/>
</dbReference>